<dbReference type="Proteomes" id="UP001180840">
    <property type="component" value="Unassembled WGS sequence"/>
</dbReference>
<reference evidence="4" key="1">
    <citation type="submission" date="2023-07" db="EMBL/GenBank/DDBJ databases">
        <title>Sequencing the genomes of 1000 actinobacteria strains.</title>
        <authorList>
            <person name="Klenk H.-P."/>
        </authorList>
    </citation>
    <scope>NUCLEOTIDE SEQUENCE</scope>
    <source>
        <strain evidence="4">DSM 107476</strain>
    </source>
</reference>
<evidence type="ECO:0000313" key="5">
    <source>
        <dbReference type="Proteomes" id="UP001180840"/>
    </source>
</evidence>
<comment type="caution">
    <text evidence="4">The sequence shown here is derived from an EMBL/GenBank/DDBJ whole genome shotgun (WGS) entry which is preliminary data.</text>
</comment>
<comment type="similarity">
    <text evidence="3">Belongs to the UreF family.</text>
</comment>
<evidence type="ECO:0000313" key="4">
    <source>
        <dbReference type="EMBL" id="MDR7330291.1"/>
    </source>
</evidence>
<dbReference type="RefSeq" id="WP_290195826.1">
    <property type="nucleotide sequence ID" value="NZ_CP047654.1"/>
</dbReference>
<dbReference type="EMBL" id="JAVDXZ010000001">
    <property type="protein sequence ID" value="MDR7330291.1"/>
    <property type="molecule type" value="Genomic_DNA"/>
</dbReference>
<evidence type="ECO:0000256" key="1">
    <source>
        <dbReference type="ARBA" id="ARBA00022988"/>
    </source>
</evidence>
<keyword evidence="5" id="KW-1185">Reference proteome</keyword>
<gene>
    <name evidence="3" type="primary">ureF</name>
    <name evidence="4" type="ORF">J2S39_001967</name>
</gene>
<dbReference type="InterPro" id="IPR038277">
    <property type="entry name" value="UreF_sf"/>
</dbReference>
<dbReference type="Gene3D" id="1.10.4190.10">
    <property type="entry name" value="Urease accessory protein UreF"/>
    <property type="match status" value="1"/>
</dbReference>
<keyword evidence="1 3" id="KW-0996">Nickel insertion</keyword>
<comment type="subcellular location">
    <subcellularLocation>
        <location evidence="3">Cytoplasm</location>
    </subcellularLocation>
</comment>
<comment type="function">
    <text evidence="3">Required for maturation of urease via the functional incorporation of the urease nickel metallocenter.</text>
</comment>
<sequence>MLNTLTNRRAELVIWHLTDSALPTGGFAHSAGLETYVLAEDITDAEGYGRWLHGYLRQASYNEALAVKFAVELQRSELDDAARRQLLVELDQLAHACQTPKEVRTSMNSMGKRWSRVAAIVAPEDHLVTEYVAAINSRELKGNPGIAAGLVLGAHGVEAEDAVAAYLMQMANSMTQNAIRAIPLGQDAGQRVLVGAYEAIEQAIEMTMRHRTSDFGVAAPRLEVAQMAHEALHSRMFMS</sequence>
<evidence type="ECO:0000256" key="2">
    <source>
        <dbReference type="ARBA" id="ARBA00023186"/>
    </source>
</evidence>
<dbReference type="InterPro" id="IPR002639">
    <property type="entry name" value="UreF"/>
</dbReference>
<keyword evidence="2 3" id="KW-0143">Chaperone</keyword>
<name>A0ABU1ZZE2_9CORY</name>
<organism evidence="4 5">
    <name type="scientific">Corynebacterium guangdongense</name>
    <dbReference type="NCBI Taxonomy" id="1783348"/>
    <lineage>
        <taxon>Bacteria</taxon>
        <taxon>Bacillati</taxon>
        <taxon>Actinomycetota</taxon>
        <taxon>Actinomycetes</taxon>
        <taxon>Mycobacteriales</taxon>
        <taxon>Corynebacteriaceae</taxon>
        <taxon>Corynebacterium</taxon>
    </lineage>
</organism>
<dbReference type="Pfam" id="PF01730">
    <property type="entry name" value="UreF"/>
    <property type="match status" value="1"/>
</dbReference>
<dbReference type="HAMAP" id="MF_01385">
    <property type="entry name" value="UreF"/>
    <property type="match status" value="1"/>
</dbReference>
<protein>
    <recommendedName>
        <fullName evidence="3">Urease accessory protein UreF</fullName>
    </recommendedName>
</protein>
<dbReference type="PANTHER" id="PTHR33620:SF1">
    <property type="entry name" value="UREASE ACCESSORY PROTEIN F"/>
    <property type="match status" value="1"/>
</dbReference>
<proteinExistence type="inferred from homology"/>
<dbReference type="PANTHER" id="PTHR33620">
    <property type="entry name" value="UREASE ACCESSORY PROTEIN F"/>
    <property type="match status" value="1"/>
</dbReference>
<dbReference type="PIRSF" id="PIRSF009467">
    <property type="entry name" value="Ureas_acces_UreF"/>
    <property type="match status" value="1"/>
</dbReference>
<keyword evidence="3" id="KW-0963">Cytoplasm</keyword>
<evidence type="ECO:0000256" key="3">
    <source>
        <dbReference type="HAMAP-Rule" id="MF_01385"/>
    </source>
</evidence>
<comment type="subunit">
    <text evidence="3">UreD, UreF and UreG form a complex that acts as a GTP-hydrolysis-dependent molecular chaperone, activating the urease apoprotein by helping to assemble the nickel containing metallocenter of UreC. The UreE protein probably delivers the nickel.</text>
</comment>
<accession>A0ABU1ZZE2</accession>